<dbReference type="Gene3D" id="1.10.10.440">
    <property type="entry name" value="FF domain"/>
    <property type="match status" value="3"/>
</dbReference>
<reference evidence="3 4" key="2">
    <citation type="journal article" date="2017" name="Genome Biol.">
        <title>New reference genome sequences of hot pepper reveal the massive evolution of plant disease-resistance genes by retroduplication.</title>
        <authorList>
            <person name="Kim S."/>
            <person name="Park J."/>
            <person name="Yeom S.I."/>
            <person name="Kim Y.M."/>
            <person name="Seo E."/>
            <person name="Kim K.T."/>
            <person name="Kim M.S."/>
            <person name="Lee J.M."/>
            <person name="Cheong K."/>
            <person name="Shin H.S."/>
            <person name="Kim S.B."/>
            <person name="Han K."/>
            <person name="Lee J."/>
            <person name="Park M."/>
            <person name="Lee H.A."/>
            <person name="Lee H.Y."/>
            <person name="Lee Y."/>
            <person name="Oh S."/>
            <person name="Lee J.H."/>
            <person name="Choi E."/>
            <person name="Choi E."/>
            <person name="Lee S.E."/>
            <person name="Jeon J."/>
            <person name="Kim H."/>
            <person name="Choi G."/>
            <person name="Song H."/>
            <person name="Lee J."/>
            <person name="Lee S.C."/>
            <person name="Kwon J.K."/>
            <person name="Lee H.Y."/>
            <person name="Koo N."/>
            <person name="Hong Y."/>
            <person name="Kim R.W."/>
            <person name="Kang W.H."/>
            <person name="Huh J.H."/>
            <person name="Kang B.C."/>
            <person name="Yang T.J."/>
            <person name="Lee Y.H."/>
            <person name="Bennetzen J.L."/>
            <person name="Choi D."/>
        </authorList>
    </citation>
    <scope>NUCLEOTIDE SEQUENCE [LARGE SCALE GENOMIC DNA]</scope>
    <source>
        <strain evidence="4">cv. CM334</strain>
    </source>
</reference>
<dbReference type="PANTHER" id="PTHR11864">
    <property type="entry name" value="PRE-MRNA-PROCESSING PROTEIN PRP40"/>
    <property type="match status" value="1"/>
</dbReference>
<accession>A0A2G2YIE7</accession>
<dbReference type="Pfam" id="PF01846">
    <property type="entry name" value="FF"/>
    <property type="match status" value="1"/>
</dbReference>
<keyword evidence="4" id="KW-1185">Reference proteome</keyword>
<dbReference type="AlphaFoldDB" id="A0A2G2YIE7"/>
<dbReference type="SUPFAM" id="SSF81698">
    <property type="entry name" value="FF domain"/>
    <property type="match status" value="3"/>
</dbReference>
<reference evidence="3 4" key="1">
    <citation type="journal article" date="2014" name="Nat. Genet.">
        <title>Genome sequence of the hot pepper provides insights into the evolution of pungency in Capsicum species.</title>
        <authorList>
            <person name="Kim S."/>
            <person name="Park M."/>
            <person name="Yeom S.I."/>
            <person name="Kim Y.M."/>
            <person name="Lee J.M."/>
            <person name="Lee H.A."/>
            <person name="Seo E."/>
            <person name="Choi J."/>
            <person name="Cheong K."/>
            <person name="Kim K.T."/>
            <person name="Jung K."/>
            <person name="Lee G.W."/>
            <person name="Oh S.K."/>
            <person name="Bae C."/>
            <person name="Kim S.B."/>
            <person name="Lee H.Y."/>
            <person name="Kim S.Y."/>
            <person name="Kim M.S."/>
            <person name="Kang B.C."/>
            <person name="Jo Y.D."/>
            <person name="Yang H.B."/>
            <person name="Jeong H.J."/>
            <person name="Kang W.H."/>
            <person name="Kwon J.K."/>
            <person name="Shin C."/>
            <person name="Lim J.Y."/>
            <person name="Park J.H."/>
            <person name="Huh J.H."/>
            <person name="Kim J.S."/>
            <person name="Kim B.D."/>
            <person name="Cohen O."/>
            <person name="Paran I."/>
            <person name="Suh M.C."/>
            <person name="Lee S.B."/>
            <person name="Kim Y.K."/>
            <person name="Shin Y."/>
            <person name="Noh S.J."/>
            <person name="Park J."/>
            <person name="Seo Y.S."/>
            <person name="Kwon S.Y."/>
            <person name="Kim H.A."/>
            <person name="Park J.M."/>
            <person name="Kim H.J."/>
            <person name="Choi S.B."/>
            <person name="Bosland P.W."/>
            <person name="Reeves G."/>
            <person name="Jo S.H."/>
            <person name="Lee B.W."/>
            <person name="Cho H.T."/>
            <person name="Choi H.S."/>
            <person name="Lee M.S."/>
            <person name="Yu Y."/>
            <person name="Do Choi Y."/>
            <person name="Park B.S."/>
            <person name="van Deynze A."/>
            <person name="Ashrafi H."/>
            <person name="Hill T."/>
            <person name="Kim W.T."/>
            <person name="Pai H.S."/>
            <person name="Ahn H.K."/>
            <person name="Yeam I."/>
            <person name="Giovannoni J.J."/>
            <person name="Rose J.K."/>
            <person name="Sorensen I."/>
            <person name="Lee S.J."/>
            <person name="Kim R.W."/>
            <person name="Choi I.Y."/>
            <person name="Choi B.S."/>
            <person name="Lim J.S."/>
            <person name="Lee Y.H."/>
            <person name="Choi D."/>
        </authorList>
    </citation>
    <scope>NUCLEOTIDE SEQUENCE [LARGE SCALE GENOMIC DNA]</scope>
    <source>
        <strain evidence="4">cv. CM334</strain>
    </source>
</reference>
<dbReference type="InterPro" id="IPR036517">
    <property type="entry name" value="FF_domain_sf"/>
</dbReference>
<comment type="caution">
    <text evidence="3">The sequence shown here is derived from an EMBL/GenBank/DDBJ whole genome shotgun (WGS) entry which is preliminary data.</text>
</comment>
<name>A0A2G2YIE7_CAPAN</name>
<feature type="domain" description="FF" evidence="2">
    <location>
        <begin position="72"/>
        <end position="126"/>
    </location>
</feature>
<evidence type="ECO:0000256" key="1">
    <source>
        <dbReference type="SAM" id="Coils"/>
    </source>
</evidence>
<protein>
    <recommendedName>
        <fullName evidence="2">FF domain-containing protein</fullName>
    </recommendedName>
</protein>
<keyword evidence="1" id="KW-0175">Coiled coil</keyword>
<dbReference type="STRING" id="4072.A0A2G2YIE7"/>
<dbReference type="InterPro" id="IPR039726">
    <property type="entry name" value="Prp40-like"/>
</dbReference>
<dbReference type="PANTHER" id="PTHR11864:SF0">
    <property type="entry name" value="PRP40 PRE-MRNA PROCESSING FACTOR 40 HOMOLOG A (YEAST)"/>
    <property type="match status" value="1"/>
</dbReference>
<dbReference type="GO" id="GO:0045292">
    <property type="term" value="P:mRNA cis splicing, via spliceosome"/>
    <property type="evidence" value="ECO:0007669"/>
    <property type="project" value="InterPro"/>
</dbReference>
<evidence type="ECO:0000259" key="2">
    <source>
        <dbReference type="PROSITE" id="PS51676"/>
    </source>
</evidence>
<dbReference type="SMART" id="SM00441">
    <property type="entry name" value="FF"/>
    <property type="match status" value="2"/>
</dbReference>
<proteinExistence type="predicted"/>
<sequence>MSVVLNLIGLQGAATIVKMEAISIFEHDECFKVVERAKDREDLFEDYVEELEKKVKLLLQNFLEHAKALEEQKRNKVEYLEFLKSSDFIKASSQWWKVQDHLETDERCSRLEKIDRLEIFQEYIRDLESKEGEQRKLQMEELRKAERKNRDEFRKLMEEHITAGILNAKTNWHDYYIKIKDFAAYLAASSNTLGSIVKNLFTDVMDELEKQVK</sequence>
<evidence type="ECO:0000313" key="3">
    <source>
        <dbReference type="EMBL" id="PHT69489.1"/>
    </source>
</evidence>
<dbReference type="PROSITE" id="PS51676">
    <property type="entry name" value="FF"/>
    <property type="match status" value="1"/>
</dbReference>
<dbReference type="Proteomes" id="UP000222542">
    <property type="component" value="Unassembled WGS sequence"/>
</dbReference>
<dbReference type="GO" id="GO:0005634">
    <property type="term" value="C:nucleus"/>
    <property type="evidence" value="ECO:0007669"/>
    <property type="project" value="UniProtKB-ARBA"/>
</dbReference>
<gene>
    <name evidence="3" type="ORF">T459_28976</name>
</gene>
<organism evidence="3 4">
    <name type="scientific">Capsicum annuum</name>
    <name type="common">Capsicum pepper</name>
    <dbReference type="NCBI Taxonomy" id="4072"/>
    <lineage>
        <taxon>Eukaryota</taxon>
        <taxon>Viridiplantae</taxon>
        <taxon>Streptophyta</taxon>
        <taxon>Embryophyta</taxon>
        <taxon>Tracheophyta</taxon>
        <taxon>Spermatophyta</taxon>
        <taxon>Magnoliopsida</taxon>
        <taxon>eudicotyledons</taxon>
        <taxon>Gunneridae</taxon>
        <taxon>Pentapetalae</taxon>
        <taxon>asterids</taxon>
        <taxon>lamiids</taxon>
        <taxon>Solanales</taxon>
        <taxon>Solanaceae</taxon>
        <taxon>Solanoideae</taxon>
        <taxon>Capsiceae</taxon>
        <taxon>Capsicum</taxon>
    </lineage>
</organism>
<dbReference type="EMBL" id="AYRZ02000011">
    <property type="protein sequence ID" value="PHT69489.1"/>
    <property type="molecule type" value="Genomic_DNA"/>
</dbReference>
<dbReference type="InterPro" id="IPR002713">
    <property type="entry name" value="FF_domain"/>
</dbReference>
<dbReference type="Gramene" id="PHT69489">
    <property type="protein sequence ID" value="PHT69489"/>
    <property type="gene ID" value="T459_28976"/>
</dbReference>
<evidence type="ECO:0000313" key="4">
    <source>
        <dbReference type="Proteomes" id="UP000222542"/>
    </source>
</evidence>
<feature type="coiled-coil region" evidence="1">
    <location>
        <begin position="120"/>
        <end position="159"/>
    </location>
</feature>